<dbReference type="GO" id="GO:0009307">
    <property type="term" value="P:DNA restriction-modification system"/>
    <property type="evidence" value="ECO:0007669"/>
    <property type="project" value="InterPro"/>
</dbReference>
<feature type="region of interest" description="Disordered" evidence="1">
    <location>
        <begin position="1"/>
        <end position="109"/>
    </location>
</feature>
<evidence type="ECO:0000259" key="2">
    <source>
        <dbReference type="Pfam" id="PF04471"/>
    </source>
</evidence>
<organism evidence="3 4">
    <name type="scientific">Saccharopolyspora gloriosae</name>
    <dbReference type="NCBI Taxonomy" id="455344"/>
    <lineage>
        <taxon>Bacteria</taxon>
        <taxon>Bacillati</taxon>
        <taxon>Actinomycetota</taxon>
        <taxon>Actinomycetes</taxon>
        <taxon>Pseudonocardiales</taxon>
        <taxon>Pseudonocardiaceae</taxon>
        <taxon>Saccharopolyspora</taxon>
    </lineage>
</organism>
<evidence type="ECO:0000313" key="3">
    <source>
        <dbReference type="EMBL" id="MBB5070880.1"/>
    </source>
</evidence>
<dbReference type="Pfam" id="PF04471">
    <property type="entry name" value="Mrr_cat"/>
    <property type="match status" value="1"/>
</dbReference>
<dbReference type="EMBL" id="JACHIV010000001">
    <property type="protein sequence ID" value="MBB5070880.1"/>
    <property type="molecule type" value="Genomic_DNA"/>
</dbReference>
<dbReference type="PANTHER" id="PTHR30015:SF7">
    <property type="entry name" value="TYPE IV METHYL-DIRECTED RESTRICTION ENZYME ECOKMRR"/>
    <property type="match status" value="1"/>
</dbReference>
<proteinExistence type="predicted"/>
<dbReference type="RefSeq" id="WP_343071498.1">
    <property type="nucleotide sequence ID" value="NZ_JACHIV010000001.1"/>
</dbReference>
<comment type="caution">
    <text evidence="3">The sequence shown here is derived from an EMBL/GenBank/DDBJ whole genome shotgun (WGS) entry which is preliminary data.</text>
</comment>
<evidence type="ECO:0000313" key="4">
    <source>
        <dbReference type="Proteomes" id="UP000580474"/>
    </source>
</evidence>
<dbReference type="PANTHER" id="PTHR30015">
    <property type="entry name" value="MRR RESTRICTION SYSTEM PROTEIN"/>
    <property type="match status" value="1"/>
</dbReference>
<feature type="domain" description="Restriction endonuclease type IV Mrr" evidence="2">
    <location>
        <begin position="357"/>
        <end position="470"/>
    </location>
</feature>
<sequence>MAKKKSLAETLWQAHVRRKKEQERQQRLAEQEQRKIRKEQEQKQRRRQREEEQQRLAAQRQVEQQERTRKRVAAEKEKERLSRQRRAEADARARKRKEAERAREDKSRKIEQLETEAQVKTKNISVLRSRLESVLTDRARNLSGGPASIISEAFNREGPDGLSKEVSKVLTASEFAFDFPRPKALVEYHPESRELIVEYELPPQKVVPKVAEYKHVKSKGEIQPVPLKTAEVQEAYGRVLSRTAIRGIAETFDASPVPLVTDVVLNGYVSAVDPATGQVIRPCLISVHIERDFFDSLVIDSEEFDSQACLRRLNAIVSQHPHDLEPVRPVVEFDLSRYKTVEGMDVVAGLDSRMDLLSLKPNEFEYLIRQLFEKIGMVAENVQMSRDGGVDVFAYNTDPILSGLCIIQAKRYKDRVDPESVYALSGAMYDKSATKGVLVATSWFGKDSREFAQRSGRIELIDGRNLRSLLKDHMNLDVLIGLPKLPRGWENADIGTA</sequence>
<dbReference type="InterPro" id="IPR011335">
    <property type="entry name" value="Restrct_endonuc-II-like"/>
</dbReference>
<dbReference type="GO" id="GO:0003677">
    <property type="term" value="F:DNA binding"/>
    <property type="evidence" value="ECO:0007669"/>
    <property type="project" value="InterPro"/>
</dbReference>
<protein>
    <submittedName>
        <fullName evidence="3">Restriction system protein</fullName>
    </submittedName>
</protein>
<dbReference type="Gene3D" id="3.40.1350.10">
    <property type="match status" value="1"/>
</dbReference>
<dbReference type="InterPro" id="IPR011856">
    <property type="entry name" value="tRNA_endonuc-like_dom_sf"/>
</dbReference>
<feature type="compositionally biased region" description="Basic and acidic residues" evidence="1">
    <location>
        <begin position="20"/>
        <end position="54"/>
    </location>
</feature>
<reference evidence="3 4" key="1">
    <citation type="submission" date="2020-08" db="EMBL/GenBank/DDBJ databases">
        <title>Sequencing the genomes of 1000 actinobacteria strains.</title>
        <authorList>
            <person name="Klenk H.-P."/>
        </authorList>
    </citation>
    <scope>NUCLEOTIDE SEQUENCE [LARGE SCALE GENOMIC DNA]</scope>
    <source>
        <strain evidence="3 4">DSM 45582</strain>
    </source>
</reference>
<dbReference type="InterPro" id="IPR007560">
    <property type="entry name" value="Restrct_endonuc_IV_Mrr"/>
</dbReference>
<name>A0A840NG56_9PSEU</name>
<dbReference type="InterPro" id="IPR052906">
    <property type="entry name" value="Type_IV_Methyl-Rstrct_Enzyme"/>
</dbReference>
<accession>A0A840NG56</accession>
<dbReference type="SUPFAM" id="SSF52980">
    <property type="entry name" value="Restriction endonuclease-like"/>
    <property type="match status" value="1"/>
</dbReference>
<dbReference type="GO" id="GO:0015666">
    <property type="term" value="F:restriction endodeoxyribonuclease activity"/>
    <property type="evidence" value="ECO:0007669"/>
    <property type="project" value="TreeGrafter"/>
</dbReference>
<gene>
    <name evidence="3" type="ORF">BJ969_003968</name>
</gene>
<keyword evidence="4" id="KW-1185">Reference proteome</keyword>
<dbReference type="AlphaFoldDB" id="A0A840NG56"/>
<evidence type="ECO:0000256" key="1">
    <source>
        <dbReference type="SAM" id="MobiDB-lite"/>
    </source>
</evidence>
<dbReference type="Proteomes" id="UP000580474">
    <property type="component" value="Unassembled WGS sequence"/>
</dbReference>
<feature type="compositionally biased region" description="Basic and acidic residues" evidence="1">
    <location>
        <begin position="63"/>
        <end position="109"/>
    </location>
</feature>